<dbReference type="EMBL" id="CM007384">
    <property type="protein sequence ID" value="ONK72435.1"/>
    <property type="molecule type" value="Genomic_DNA"/>
</dbReference>
<name>A0A5P1F266_ASPOF</name>
<dbReference type="InterPro" id="IPR002213">
    <property type="entry name" value="UDP_glucos_trans"/>
</dbReference>
<dbReference type="PANTHER" id="PTHR48049">
    <property type="entry name" value="GLYCOSYLTRANSFERASE"/>
    <property type="match status" value="1"/>
</dbReference>
<dbReference type="SUPFAM" id="SSF53756">
    <property type="entry name" value="UDP-Glycosyltransferase/glycogen phosphorylase"/>
    <property type="match status" value="1"/>
</dbReference>
<proteinExistence type="inferred from homology"/>
<evidence type="ECO:0008006" key="5">
    <source>
        <dbReference type="Google" id="ProtNLM"/>
    </source>
</evidence>
<evidence type="ECO:0000256" key="2">
    <source>
        <dbReference type="ARBA" id="ARBA00022679"/>
    </source>
</evidence>
<sequence length="277" mass="30662">MFFLSQLGPTRSPSLENHLGVEGSDAVAIRSCHEYEGEYLELLEGFYKKPVIPVGLLPPSPTGDLEDKEGGWRETFGWLDKQKARSVVFVSFGSEYKFSPHEVREIAHGLEMSDVPFLWALRWPSWLTGEISEALPEGFTDRINGRGIVEVGWAPQLEILAHESIGGSLFHCGLGSIVESLRHGHMPVLMPLIFDQGLNARFLAEKGVGIEVGRNEDGSFSRDEIAKCLRVAMVSDEGEALRAKAREMGAMVGDQALHDDYVKRFAEYLVCNAGNKV</sequence>
<accession>A0A5P1F266</accession>
<dbReference type="Gramene" id="ONK72435">
    <property type="protein sequence ID" value="ONK72435"/>
    <property type="gene ID" value="A4U43_C04F19400"/>
</dbReference>
<dbReference type="FunFam" id="3.40.50.2000:FF:000037">
    <property type="entry name" value="Glycosyltransferase"/>
    <property type="match status" value="1"/>
</dbReference>
<dbReference type="Gene3D" id="3.40.50.2000">
    <property type="entry name" value="Glycogen Phosphorylase B"/>
    <property type="match status" value="2"/>
</dbReference>
<evidence type="ECO:0000256" key="1">
    <source>
        <dbReference type="ARBA" id="ARBA00009995"/>
    </source>
</evidence>
<dbReference type="CDD" id="cd03784">
    <property type="entry name" value="GT1_Gtf-like"/>
    <property type="match status" value="1"/>
</dbReference>
<keyword evidence="2" id="KW-0808">Transferase</keyword>
<dbReference type="AlphaFoldDB" id="A0A5P1F266"/>
<dbReference type="InterPro" id="IPR050481">
    <property type="entry name" value="UDP-glycosyltransf_plant"/>
</dbReference>
<organism evidence="3 4">
    <name type="scientific">Asparagus officinalis</name>
    <name type="common">Garden asparagus</name>
    <dbReference type="NCBI Taxonomy" id="4686"/>
    <lineage>
        <taxon>Eukaryota</taxon>
        <taxon>Viridiplantae</taxon>
        <taxon>Streptophyta</taxon>
        <taxon>Embryophyta</taxon>
        <taxon>Tracheophyta</taxon>
        <taxon>Spermatophyta</taxon>
        <taxon>Magnoliopsida</taxon>
        <taxon>Liliopsida</taxon>
        <taxon>Asparagales</taxon>
        <taxon>Asparagaceae</taxon>
        <taxon>Asparagoideae</taxon>
        <taxon>Asparagus</taxon>
    </lineage>
</organism>
<dbReference type="GO" id="GO:0035251">
    <property type="term" value="F:UDP-glucosyltransferase activity"/>
    <property type="evidence" value="ECO:0007669"/>
    <property type="project" value="InterPro"/>
</dbReference>
<gene>
    <name evidence="3" type="ORF">A4U43_C04F19400</name>
</gene>
<keyword evidence="4" id="KW-1185">Reference proteome</keyword>
<reference evidence="4" key="1">
    <citation type="journal article" date="2017" name="Nat. Commun.">
        <title>The asparagus genome sheds light on the origin and evolution of a young Y chromosome.</title>
        <authorList>
            <person name="Harkess A."/>
            <person name="Zhou J."/>
            <person name="Xu C."/>
            <person name="Bowers J.E."/>
            <person name="Van der Hulst R."/>
            <person name="Ayyampalayam S."/>
            <person name="Mercati F."/>
            <person name="Riccardi P."/>
            <person name="McKain M.R."/>
            <person name="Kakrana A."/>
            <person name="Tang H."/>
            <person name="Ray J."/>
            <person name="Groenendijk J."/>
            <person name="Arikit S."/>
            <person name="Mathioni S.M."/>
            <person name="Nakano M."/>
            <person name="Shan H."/>
            <person name="Telgmann-Rauber A."/>
            <person name="Kanno A."/>
            <person name="Yue Z."/>
            <person name="Chen H."/>
            <person name="Li W."/>
            <person name="Chen Y."/>
            <person name="Xu X."/>
            <person name="Zhang Y."/>
            <person name="Luo S."/>
            <person name="Chen H."/>
            <person name="Gao J."/>
            <person name="Mao Z."/>
            <person name="Pires J.C."/>
            <person name="Luo M."/>
            <person name="Kudrna D."/>
            <person name="Wing R.A."/>
            <person name="Meyers B.C."/>
            <person name="Yi K."/>
            <person name="Kong H."/>
            <person name="Lavrijsen P."/>
            <person name="Sunseri F."/>
            <person name="Falavigna A."/>
            <person name="Ye Y."/>
            <person name="Leebens-Mack J.H."/>
            <person name="Chen G."/>
        </authorList>
    </citation>
    <scope>NUCLEOTIDE SEQUENCE [LARGE SCALE GENOMIC DNA]</scope>
    <source>
        <strain evidence="4">cv. DH0086</strain>
    </source>
</reference>
<dbReference type="Pfam" id="PF00201">
    <property type="entry name" value="UDPGT"/>
    <property type="match status" value="1"/>
</dbReference>
<dbReference type="OMA" id="NDDVECH"/>
<evidence type="ECO:0000313" key="4">
    <source>
        <dbReference type="Proteomes" id="UP000243459"/>
    </source>
</evidence>
<dbReference type="Proteomes" id="UP000243459">
    <property type="component" value="Chromosome 4"/>
</dbReference>
<dbReference type="PANTHER" id="PTHR48049:SF57">
    <property type="entry name" value="UDP-GLYCOSYLTRANSFERASE 91C1-LIKE"/>
    <property type="match status" value="1"/>
</dbReference>
<comment type="similarity">
    <text evidence="1">Belongs to the UDP-glycosyltransferase family.</text>
</comment>
<evidence type="ECO:0000313" key="3">
    <source>
        <dbReference type="EMBL" id="ONK72435.1"/>
    </source>
</evidence>
<protein>
    <recommendedName>
        <fullName evidence="5">UDP-glycosyltransferases domain-containing protein</fullName>
    </recommendedName>
</protein>